<proteinExistence type="predicted"/>
<dbReference type="AlphaFoldDB" id="A0A834G971"/>
<dbReference type="InterPro" id="IPR000010">
    <property type="entry name" value="Cystatin_dom"/>
</dbReference>
<dbReference type="GO" id="GO:0004869">
    <property type="term" value="F:cysteine-type endopeptidase inhibitor activity"/>
    <property type="evidence" value="ECO:0007669"/>
    <property type="project" value="UniProtKB-KW"/>
</dbReference>
<keyword evidence="1" id="KW-0646">Protease inhibitor</keyword>
<dbReference type="SUPFAM" id="SSF54403">
    <property type="entry name" value="Cystatin/monellin"/>
    <property type="match status" value="1"/>
</dbReference>
<sequence>MAKAAYASELPFYEPTGPIVSGPLFVKAYGLPPSTTTANNGAYASELPFYVPTGPIVSGPLFEKASDVLPSTTTANKPPPPITTAAVANNLPLPSTTPETASPYLFPPAAPSSLSSYSPLGYYGLMFDVDPIVAAYNNMPDHPNKPPKSWLEHIEWERKSLVARAQALGWRASYTSQQQEEERGEGEEQPTKKPLSCAIPYVLPSPEVPWISVRDFTKEEREIYNKTVFESDGFDCPYVPPEVSIPGMLKPVKVGDIPDVALDEYSQIKEQLKGLEDMADLAIKHYNDQNDKSYQFVKVIKANTRWDGGSTNNITFQAKDDTTGSPPRNCQARVAKFMDNTKVLFCRVEQVSKPPGGTNYFSYFCIYVSFECIPWLLTISWSLNLFSCIPFY</sequence>
<feature type="domain" description="Cystatin" evidence="4">
    <location>
        <begin position="266"/>
        <end position="331"/>
    </location>
</feature>
<feature type="region of interest" description="Disordered" evidence="3">
    <location>
        <begin position="173"/>
        <end position="194"/>
    </location>
</feature>
<dbReference type="CDD" id="cd00042">
    <property type="entry name" value="CY"/>
    <property type="match status" value="1"/>
</dbReference>
<evidence type="ECO:0000259" key="4">
    <source>
        <dbReference type="Pfam" id="PF00031"/>
    </source>
</evidence>
<protein>
    <recommendedName>
        <fullName evidence="4">Cystatin domain-containing protein</fullName>
    </recommendedName>
</protein>
<reference evidence="5" key="1">
    <citation type="submission" date="2019-11" db="EMBL/GenBank/DDBJ databases">
        <authorList>
            <person name="Liu Y."/>
            <person name="Hou J."/>
            <person name="Li T.-Q."/>
            <person name="Guan C.-H."/>
            <person name="Wu X."/>
            <person name="Wu H.-Z."/>
            <person name="Ling F."/>
            <person name="Zhang R."/>
            <person name="Shi X.-G."/>
            <person name="Ren J.-P."/>
            <person name="Chen E.-F."/>
            <person name="Sun J.-M."/>
        </authorList>
    </citation>
    <scope>NUCLEOTIDE SEQUENCE</scope>
    <source>
        <strain evidence="5">Adult_tree_wgs_1</strain>
        <tissue evidence="5">Leaves</tissue>
    </source>
</reference>
<evidence type="ECO:0000256" key="2">
    <source>
        <dbReference type="ARBA" id="ARBA00022704"/>
    </source>
</evidence>
<evidence type="ECO:0000313" key="6">
    <source>
        <dbReference type="Proteomes" id="UP000626092"/>
    </source>
</evidence>
<keyword evidence="6" id="KW-1185">Reference proteome</keyword>
<dbReference type="PANTHER" id="PTHR31228:SF22">
    <property type="entry name" value="CYSTATIN_MONELLIN SUPERFAMILY PROTEIN"/>
    <property type="match status" value="1"/>
</dbReference>
<evidence type="ECO:0000256" key="1">
    <source>
        <dbReference type="ARBA" id="ARBA00022690"/>
    </source>
</evidence>
<comment type="caution">
    <text evidence="5">The sequence shown here is derived from an EMBL/GenBank/DDBJ whole genome shotgun (WGS) entry which is preliminary data.</text>
</comment>
<dbReference type="InterPro" id="IPR006525">
    <property type="entry name" value="Cystatin-related_pln"/>
</dbReference>
<dbReference type="EMBL" id="WJXA01000010">
    <property type="protein sequence ID" value="KAF7128915.1"/>
    <property type="molecule type" value="Genomic_DNA"/>
</dbReference>
<dbReference type="PANTHER" id="PTHR31228">
    <property type="entry name" value="CYSTATIN/MONELLIN SUPERFAMILY PROTEIN"/>
    <property type="match status" value="1"/>
</dbReference>
<dbReference type="Pfam" id="PF00031">
    <property type="entry name" value="Cystatin"/>
    <property type="match status" value="1"/>
</dbReference>
<dbReference type="Proteomes" id="UP000626092">
    <property type="component" value="Unassembled WGS sequence"/>
</dbReference>
<dbReference type="OrthoDB" id="1635251at2759"/>
<name>A0A834G971_RHOSS</name>
<gene>
    <name evidence="5" type="ORF">RHSIM_Rhsim10G0207200</name>
</gene>
<evidence type="ECO:0000313" key="5">
    <source>
        <dbReference type="EMBL" id="KAF7128915.1"/>
    </source>
</evidence>
<dbReference type="Gene3D" id="3.10.450.10">
    <property type="match status" value="1"/>
</dbReference>
<accession>A0A834G971</accession>
<dbReference type="InterPro" id="IPR046350">
    <property type="entry name" value="Cystatin_sf"/>
</dbReference>
<keyword evidence="2" id="KW-0789">Thiol protease inhibitor</keyword>
<evidence type="ECO:0000256" key="3">
    <source>
        <dbReference type="SAM" id="MobiDB-lite"/>
    </source>
</evidence>
<dbReference type="NCBIfam" id="TIGR01638">
    <property type="entry name" value="Atha_cystat_rel"/>
    <property type="match status" value="1"/>
</dbReference>
<organism evidence="5 6">
    <name type="scientific">Rhododendron simsii</name>
    <name type="common">Sims's rhododendron</name>
    <dbReference type="NCBI Taxonomy" id="118357"/>
    <lineage>
        <taxon>Eukaryota</taxon>
        <taxon>Viridiplantae</taxon>
        <taxon>Streptophyta</taxon>
        <taxon>Embryophyta</taxon>
        <taxon>Tracheophyta</taxon>
        <taxon>Spermatophyta</taxon>
        <taxon>Magnoliopsida</taxon>
        <taxon>eudicotyledons</taxon>
        <taxon>Gunneridae</taxon>
        <taxon>Pentapetalae</taxon>
        <taxon>asterids</taxon>
        <taxon>Ericales</taxon>
        <taxon>Ericaceae</taxon>
        <taxon>Ericoideae</taxon>
        <taxon>Rhodoreae</taxon>
        <taxon>Rhododendron</taxon>
    </lineage>
</organism>